<dbReference type="GO" id="GO:0097367">
    <property type="term" value="F:carbohydrate derivative binding"/>
    <property type="evidence" value="ECO:0007669"/>
    <property type="project" value="InterPro"/>
</dbReference>
<reference evidence="5 6" key="1">
    <citation type="submission" date="2011-06" db="EMBL/GenBank/DDBJ databases">
        <title>The complete genome of Spirochaeta thermophila DSM 6578.</title>
        <authorList>
            <consortium name="US DOE Joint Genome Institute (JGI-PGF)"/>
            <person name="Lucas S."/>
            <person name="Lapidus A."/>
            <person name="Bruce D."/>
            <person name="Goodwin L."/>
            <person name="Pitluck S."/>
            <person name="Peters L."/>
            <person name="Kyrpides N."/>
            <person name="Mavromatis K."/>
            <person name="Ivanova N."/>
            <person name="Mikailova N."/>
            <person name="Pagani I."/>
            <person name="Chertkov O."/>
            <person name="Detter J.C."/>
            <person name="Tapia R."/>
            <person name="Han C."/>
            <person name="Land M."/>
            <person name="Hauser L."/>
            <person name="Markowitz V."/>
            <person name="Cheng J.-F."/>
            <person name="Hugenholtz P."/>
            <person name="Woyke T."/>
            <person name="Wu D."/>
            <person name="Spring S."/>
            <person name="Merkhoffer B."/>
            <person name="Schneider S."/>
            <person name="Klenk H.-P."/>
            <person name="Eisen J.A."/>
        </authorList>
    </citation>
    <scope>NUCLEOTIDE SEQUENCE [LARGE SCALE GENOMIC DNA]</scope>
    <source>
        <strain evidence="6">ATCC 700085 / DSM 6578 / Z-1203</strain>
    </source>
</reference>
<sequence>MKRRQEYMRFSLVKEMAETPEVIRRFPVDEVREEFSWVAERERLLLTGEGSSRIFPAGNVRASLLREGSPVRVEVEGAMQAREYALDGWGVFVASNSGKTAEGVRLLASLREKAQDVVVGAVVGRKDSPIGKGADAVYELRCGPEEAVAATKSVVEQAFFYDVILRGEKAAARREELADLVDEVFWMELPEELIRPLVGAPVLYFGGRNNGVAEELTLKTNEITRKKSDYLEGTYAVHGIEEVMSPEEVVVLIDPFEEEEEKFASVLEEGVGVKVLAIAHRETRFPTILLPRVEQGFAPYLQLVAGWNLLVEVGVRSGIHLDKPQRARKVGNEFVG</sequence>
<dbReference type="AlphaFoldDB" id="G0GDA0"/>
<dbReference type="GO" id="GO:0006047">
    <property type="term" value="P:UDP-N-acetylglucosamine metabolic process"/>
    <property type="evidence" value="ECO:0007669"/>
    <property type="project" value="TreeGrafter"/>
</dbReference>
<evidence type="ECO:0000256" key="3">
    <source>
        <dbReference type="ARBA" id="ARBA00016090"/>
    </source>
</evidence>
<dbReference type="Pfam" id="PF01380">
    <property type="entry name" value="SIS"/>
    <property type="match status" value="1"/>
</dbReference>
<accession>G0GDA0</accession>
<dbReference type="GO" id="GO:0004360">
    <property type="term" value="F:glutamine-fructose-6-phosphate transaminase (isomerizing) activity"/>
    <property type="evidence" value="ECO:0007669"/>
    <property type="project" value="UniProtKB-EC"/>
</dbReference>
<organism evidence="5 6">
    <name type="scientific">Winmispira thermophila (strain ATCC 700085 / DSM 6578 / Z-1203)</name>
    <name type="common">Spirochaeta thermophila</name>
    <dbReference type="NCBI Taxonomy" id="869211"/>
    <lineage>
        <taxon>Bacteria</taxon>
        <taxon>Pseudomonadati</taxon>
        <taxon>Spirochaetota</taxon>
        <taxon>Spirochaetia</taxon>
        <taxon>Winmispirales</taxon>
        <taxon>Winmispiraceae</taxon>
        <taxon>Winmispira</taxon>
    </lineage>
</organism>
<comment type="catalytic activity">
    <reaction evidence="1">
        <text>D-fructose 6-phosphate + L-glutamine = D-glucosamine 6-phosphate + L-glutamate</text>
        <dbReference type="Rhea" id="RHEA:13237"/>
        <dbReference type="ChEBI" id="CHEBI:29985"/>
        <dbReference type="ChEBI" id="CHEBI:58359"/>
        <dbReference type="ChEBI" id="CHEBI:58725"/>
        <dbReference type="ChEBI" id="CHEBI:61527"/>
        <dbReference type="EC" id="2.6.1.16"/>
    </reaction>
</comment>
<dbReference type="STRING" id="869211.Spith_0240"/>
<dbReference type="PANTHER" id="PTHR10937">
    <property type="entry name" value="GLUCOSAMINE--FRUCTOSE-6-PHOSPHATE AMINOTRANSFERASE, ISOMERIZING"/>
    <property type="match status" value="1"/>
</dbReference>
<dbReference type="RefSeq" id="WP_014623926.1">
    <property type="nucleotide sequence ID" value="NC_017583.1"/>
</dbReference>
<dbReference type="PROSITE" id="PS51464">
    <property type="entry name" value="SIS"/>
    <property type="match status" value="1"/>
</dbReference>
<dbReference type="PANTHER" id="PTHR10937:SF0">
    <property type="entry name" value="GLUTAMINE--FRUCTOSE-6-PHOSPHATE TRANSAMINASE (ISOMERIZING)"/>
    <property type="match status" value="1"/>
</dbReference>
<dbReference type="InterPro" id="IPR001347">
    <property type="entry name" value="SIS_dom"/>
</dbReference>
<dbReference type="Gene3D" id="3.40.50.10490">
    <property type="entry name" value="Glucose-6-phosphate isomerase like protein, domain 1"/>
    <property type="match status" value="2"/>
</dbReference>
<protein>
    <recommendedName>
        <fullName evidence="3">Glutamine--fructose-6-phosphate aminotransferase [isomerizing]</fullName>
        <ecNumber evidence="2">2.6.1.16</ecNumber>
    </recommendedName>
</protein>
<dbReference type="InterPro" id="IPR046348">
    <property type="entry name" value="SIS_dom_sf"/>
</dbReference>
<keyword evidence="5" id="KW-0413">Isomerase</keyword>
<name>G0GDA0_WINT7</name>
<evidence type="ECO:0000259" key="4">
    <source>
        <dbReference type="PROSITE" id="PS51464"/>
    </source>
</evidence>
<evidence type="ECO:0000256" key="2">
    <source>
        <dbReference type="ARBA" id="ARBA00012916"/>
    </source>
</evidence>
<dbReference type="KEGG" id="stq:Spith_0240"/>
<evidence type="ECO:0000256" key="1">
    <source>
        <dbReference type="ARBA" id="ARBA00001031"/>
    </source>
</evidence>
<proteinExistence type="predicted"/>
<dbReference type="GO" id="GO:0016853">
    <property type="term" value="F:isomerase activity"/>
    <property type="evidence" value="ECO:0007669"/>
    <property type="project" value="UniProtKB-KW"/>
</dbReference>
<dbReference type="HOGENOM" id="CLU_818637_0_0_12"/>
<gene>
    <name evidence="5" type="ordered locus">Spith_0240</name>
</gene>
<keyword evidence="6" id="KW-1185">Reference proteome</keyword>
<dbReference type="GO" id="GO:0006487">
    <property type="term" value="P:protein N-linked glycosylation"/>
    <property type="evidence" value="ECO:0007669"/>
    <property type="project" value="TreeGrafter"/>
</dbReference>
<dbReference type="Proteomes" id="UP000007254">
    <property type="component" value="Chromosome"/>
</dbReference>
<dbReference type="SUPFAM" id="SSF53697">
    <property type="entry name" value="SIS domain"/>
    <property type="match status" value="1"/>
</dbReference>
<dbReference type="EC" id="2.6.1.16" evidence="2"/>
<feature type="domain" description="SIS" evidence="4">
    <location>
        <begin position="31"/>
        <end position="176"/>
    </location>
</feature>
<dbReference type="EMBL" id="CP002903">
    <property type="protein sequence ID" value="AEJ60526.1"/>
    <property type="molecule type" value="Genomic_DNA"/>
</dbReference>
<dbReference type="GO" id="GO:0006002">
    <property type="term" value="P:fructose 6-phosphate metabolic process"/>
    <property type="evidence" value="ECO:0007669"/>
    <property type="project" value="TreeGrafter"/>
</dbReference>
<evidence type="ECO:0000313" key="5">
    <source>
        <dbReference type="EMBL" id="AEJ60526.1"/>
    </source>
</evidence>
<evidence type="ECO:0000313" key="6">
    <source>
        <dbReference type="Proteomes" id="UP000007254"/>
    </source>
</evidence>